<dbReference type="InterPro" id="IPR036615">
    <property type="entry name" value="Mur_ligase_C_dom_sf"/>
</dbReference>
<sequence length="447" mass="49258">MNPEDVRGKHILIMGLGLHGGGAGAVEFFVRQGARVTVTDLRTRRELTPTLRALARLKGVRYVLGEHRAEDFLAADLIVKNPGVRRDSPHLKEALARGVPVTSDIAIFFALCPAQIVGVTGTRGKSTTTYLIWQILKTKFGSRVHYGGNIRRSVLGILPEIKKDDLVVLELSSFQLMDLTVEKKSPAVAVLTNIMRDHLNWHRGMREYTQAKSVVFRYQHARDVLFIPAGDDALRRLAAKAPGRVSEVRLPMSLQDAVDRNLGAHYRPAATLAVGVARHFGVAPAAIARTITAFKGLESRQHMIGTVRGVHFVDDTTATIPPATIAAIRRFRGRAGADHKLILIAGGQDKKLDFGAMIAEMKKSADAVVLLPGSATDRMMRELRSKKQELRIKKASSMKQAVHTAYRMARRGDYILLSPGATSFGLFLNEFDRGEQFARAVKALQRK</sequence>
<dbReference type="InterPro" id="IPR013221">
    <property type="entry name" value="Mur_ligase_cen"/>
</dbReference>
<feature type="binding site" evidence="7">
    <location>
        <begin position="121"/>
        <end position="127"/>
    </location>
    <ligand>
        <name>ATP</name>
        <dbReference type="ChEBI" id="CHEBI:30616"/>
    </ligand>
</feature>
<feature type="domain" description="Mur ligase C-terminal" evidence="9">
    <location>
        <begin position="300"/>
        <end position="419"/>
    </location>
</feature>
<keyword evidence="6 7" id="KW-0067">ATP-binding</keyword>
<evidence type="ECO:0000256" key="4">
    <source>
        <dbReference type="ARBA" id="ARBA00022598"/>
    </source>
</evidence>
<comment type="subcellular location">
    <subcellularLocation>
        <location evidence="1 7 8">Cytoplasm</location>
    </subcellularLocation>
</comment>
<evidence type="ECO:0000313" key="12">
    <source>
        <dbReference type="Proteomes" id="UP000178510"/>
    </source>
</evidence>
<dbReference type="Gene3D" id="3.90.190.20">
    <property type="entry name" value="Mur ligase, C-terminal domain"/>
    <property type="match status" value="1"/>
</dbReference>
<dbReference type="UniPathway" id="UPA00219"/>
<keyword evidence="7 8" id="KW-0573">Peptidoglycan synthesis</keyword>
<keyword evidence="7 8" id="KW-0131">Cell cycle</keyword>
<dbReference type="InterPro" id="IPR036565">
    <property type="entry name" value="Mur-like_cat_sf"/>
</dbReference>
<dbReference type="Pfam" id="PF21799">
    <property type="entry name" value="MurD-like_N"/>
    <property type="match status" value="1"/>
</dbReference>
<evidence type="ECO:0000256" key="3">
    <source>
        <dbReference type="ARBA" id="ARBA00022490"/>
    </source>
</evidence>
<dbReference type="HAMAP" id="MF_00639">
    <property type="entry name" value="MurD"/>
    <property type="match status" value="1"/>
</dbReference>
<keyword evidence="5 7" id="KW-0547">Nucleotide-binding</keyword>
<evidence type="ECO:0000256" key="6">
    <source>
        <dbReference type="ARBA" id="ARBA00022840"/>
    </source>
</evidence>
<dbReference type="NCBIfam" id="TIGR01087">
    <property type="entry name" value="murD"/>
    <property type="match status" value="1"/>
</dbReference>
<comment type="catalytic activity">
    <reaction evidence="7 8">
        <text>UDP-N-acetyl-alpha-D-muramoyl-L-alanine + D-glutamate + ATP = UDP-N-acetyl-alpha-D-muramoyl-L-alanyl-D-glutamate + ADP + phosphate + H(+)</text>
        <dbReference type="Rhea" id="RHEA:16429"/>
        <dbReference type="ChEBI" id="CHEBI:15378"/>
        <dbReference type="ChEBI" id="CHEBI:29986"/>
        <dbReference type="ChEBI" id="CHEBI:30616"/>
        <dbReference type="ChEBI" id="CHEBI:43474"/>
        <dbReference type="ChEBI" id="CHEBI:83898"/>
        <dbReference type="ChEBI" id="CHEBI:83900"/>
        <dbReference type="ChEBI" id="CHEBI:456216"/>
        <dbReference type="EC" id="6.3.2.9"/>
    </reaction>
</comment>
<dbReference type="GO" id="GO:0051301">
    <property type="term" value="P:cell division"/>
    <property type="evidence" value="ECO:0007669"/>
    <property type="project" value="UniProtKB-KW"/>
</dbReference>
<keyword evidence="4 7" id="KW-0436">Ligase</keyword>
<evidence type="ECO:0000256" key="8">
    <source>
        <dbReference type="RuleBase" id="RU003664"/>
    </source>
</evidence>
<dbReference type="EC" id="6.3.2.9" evidence="7 8"/>
<evidence type="ECO:0000256" key="7">
    <source>
        <dbReference type="HAMAP-Rule" id="MF_00639"/>
    </source>
</evidence>
<dbReference type="Pfam" id="PF08245">
    <property type="entry name" value="Mur_ligase_M"/>
    <property type="match status" value="1"/>
</dbReference>
<organism evidence="11 12">
    <name type="scientific">Candidatus Sungbacteria bacterium RIFCSPHIGHO2_02_FULL_52_23</name>
    <dbReference type="NCBI Taxonomy" id="1802274"/>
    <lineage>
        <taxon>Bacteria</taxon>
        <taxon>Candidatus Sungiibacteriota</taxon>
    </lineage>
</organism>
<dbReference type="AlphaFoldDB" id="A0A1G2KSW2"/>
<dbReference type="GO" id="GO:0005524">
    <property type="term" value="F:ATP binding"/>
    <property type="evidence" value="ECO:0007669"/>
    <property type="project" value="UniProtKB-UniRule"/>
</dbReference>
<feature type="domain" description="Mur ligase central" evidence="10">
    <location>
        <begin position="119"/>
        <end position="244"/>
    </location>
</feature>
<keyword evidence="7 8" id="KW-0961">Cell wall biogenesis/degradation</keyword>
<dbReference type="GO" id="GO:0009252">
    <property type="term" value="P:peptidoglycan biosynthetic process"/>
    <property type="evidence" value="ECO:0007669"/>
    <property type="project" value="UniProtKB-UniRule"/>
</dbReference>
<evidence type="ECO:0000256" key="2">
    <source>
        <dbReference type="ARBA" id="ARBA00004752"/>
    </source>
</evidence>
<comment type="pathway">
    <text evidence="2 7 8">Cell wall biogenesis; peptidoglycan biosynthesis.</text>
</comment>
<reference evidence="11 12" key="1">
    <citation type="journal article" date="2016" name="Nat. Commun.">
        <title>Thousands of microbial genomes shed light on interconnected biogeochemical processes in an aquifer system.</title>
        <authorList>
            <person name="Anantharaman K."/>
            <person name="Brown C.T."/>
            <person name="Hug L.A."/>
            <person name="Sharon I."/>
            <person name="Castelle C.J."/>
            <person name="Probst A.J."/>
            <person name="Thomas B.C."/>
            <person name="Singh A."/>
            <person name="Wilkins M.J."/>
            <person name="Karaoz U."/>
            <person name="Brodie E.L."/>
            <person name="Williams K.H."/>
            <person name="Hubbard S.S."/>
            <person name="Banfield J.F."/>
        </authorList>
    </citation>
    <scope>NUCLEOTIDE SEQUENCE [LARGE SCALE GENOMIC DNA]</scope>
</reference>
<evidence type="ECO:0000256" key="1">
    <source>
        <dbReference type="ARBA" id="ARBA00004496"/>
    </source>
</evidence>
<dbReference type="SUPFAM" id="SSF53244">
    <property type="entry name" value="MurD-like peptide ligases, peptide-binding domain"/>
    <property type="match status" value="1"/>
</dbReference>
<dbReference type="GO" id="GO:0008764">
    <property type="term" value="F:UDP-N-acetylmuramoylalanine-D-glutamate ligase activity"/>
    <property type="evidence" value="ECO:0007669"/>
    <property type="project" value="UniProtKB-UniRule"/>
</dbReference>
<dbReference type="SUPFAM" id="SSF51984">
    <property type="entry name" value="MurCD N-terminal domain"/>
    <property type="match status" value="1"/>
</dbReference>
<comment type="function">
    <text evidence="7 8">Cell wall formation. Catalyzes the addition of glutamate to the nucleotide precursor UDP-N-acetylmuramoyl-L-alanine (UMA).</text>
</comment>
<gene>
    <name evidence="7" type="primary">murD</name>
    <name evidence="11" type="ORF">A3J58_02950</name>
</gene>
<name>A0A1G2KSW2_9BACT</name>
<keyword evidence="7 8" id="KW-0133">Cell shape</keyword>
<dbReference type="SUPFAM" id="SSF53623">
    <property type="entry name" value="MurD-like peptide ligases, catalytic domain"/>
    <property type="match status" value="1"/>
</dbReference>
<dbReference type="Gene3D" id="3.40.50.720">
    <property type="entry name" value="NAD(P)-binding Rossmann-like Domain"/>
    <property type="match status" value="1"/>
</dbReference>
<dbReference type="Proteomes" id="UP000178510">
    <property type="component" value="Unassembled WGS sequence"/>
</dbReference>
<comment type="caution">
    <text evidence="11">The sequence shown here is derived from an EMBL/GenBank/DDBJ whole genome shotgun (WGS) entry which is preliminary data.</text>
</comment>
<evidence type="ECO:0000259" key="10">
    <source>
        <dbReference type="Pfam" id="PF08245"/>
    </source>
</evidence>
<dbReference type="GO" id="GO:0005737">
    <property type="term" value="C:cytoplasm"/>
    <property type="evidence" value="ECO:0007669"/>
    <property type="project" value="UniProtKB-SubCell"/>
</dbReference>
<dbReference type="PANTHER" id="PTHR43692">
    <property type="entry name" value="UDP-N-ACETYLMURAMOYLALANINE--D-GLUTAMATE LIGASE"/>
    <property type="match status" value="1"/>
</dbReference>
<dbReference type="GO" id="GO:0071555">
    <property type="term" value="P:cell wall organization"/>
    <property type="evidence" value="ECO:0007669"/>
    <property type="project" value="UniProtKB-KW"/>
</dbReference>
<protein>
    <recommendedName>
        <fullName evidence="7 8">UDP-N-acetylmuramoylalanine--D-glutamate ligase</fullName>
        <ecNumber evidence="7 8">6.3.2.9</ecNumber>
    </recommendedName>
    <alternativeName>
        <fullName evidence="7">D-glutamic acid-adding enzyme</fullName>
    </alternativeName>
    <alternativeName>
        <fullName evidence="7">UDP-N-acetylmuramoyl-L-alanyl-D-glutamate synthetase</fullName>
    </alternativeName>
</protein>
<dbReference type="InterPro" id="IPR005762">
    <property type="entry name" value="MurD"/>
</dbReference>
<evidence type="ECO:0000313" key="11">
    <source>
        <dbReference type="EMBL" id="OHA02548.1"/>
    </source>
</evidence>
<keyword evidence="3 7" id="KW-0963">Cytoplasm</keyword>
<comment type="similarity">
    <text evidence="7">Belongs to the MurCDEF family.</text>
</comment>
<dbReference type="STRING" id="1802274.A3J58_02950"/>
<proteinExistence type="inferred from homology"/>
<evidence type="ECO:0000256" key="5">
    <source>
        <dbReference type="ARBA" id="ARBA00022741"/>
    </source>
</evidence>
<dbReference type="Pfam" id="PF02875">
    <property type="entry name" value="Mur_ligase_C"/>
    <property type="match status" value="1"/>
</dbReference>
<keyword evidence="7 8" id="KW-0132">Cell division</keyword>
<dbReference type="GO" id="GO:0008360">
    <property type="term" value="P:regulation of cell shape"/>
    <property type="evidence" value="ECO:0007669"/>
    <property type="project" value="UniProtKB-KW"/>
</dbReference>
<dbReference type="EMBL" id="MHQM01000042">
    <property type="protein sequence ID" value="OHA02548.1"/>
    <property type="molecule type" value="Genomic_DNA"/>
</dbReference>
<dbReference type="InterPro" id="IPR004101">
    <property type="entry name" value="Mur_ligase_C"/>
</dbReference>
<evidence type="ECO:0000259" key="9">
    <source>
        <dbReference type="Pfam" id="PF02875"/>
    </source>
</evidence>
<dbReference type="PANTHER" id="PTHR43692:SF1">
    <property type="entry name" value="UDP-N-ACETYLMURAMOYLALANINE--D-GLUTAMATE LIGASE"/>
    <property type="match status" value="1"/>
</dbReference>
<accession>A0A1G2KSW2</accession>
<dbReference type="Gene3D" id="3.40.1190.10">
    <property type="entry name" value="Mur-like, catalytic domain"/>
    <property type="match status" value="1"/>
</dbReference>